<feature type="compositionally biased region" description="Low complexity" evidence="1">
    <location>
        <begin position="60"/>
        <end position="72"/>
    </location>
</feature>
<dbReference type="RefSeq" id="WP_160987012.1">
    <property type="nucleotide sequence ID" value="NZ_WVTD01000017.1"/>
</dbReference>
<dbReference type="InterPro" id="IPR038666">
    <property type="entry name" value="SSP1_head-tail_sf"/>
</dbReference>
<evidence type="ECO:0000313" key="3">
    <source>
        <dbReference type="Proteomes" id="UP000465810"/>
    </source>
</evidence>
<dbReference type="Gene3D" id="2.40.10.270">
    <property type="entry name" value="Bacteriophage SPP1 head-tail adaptor protein"/>
    <property type="match status" value="1"/>
</dbReference>
<name>A0A7X4GJ29_9SPHN</name>
<evidence type="ECO:0000256" key="1">
    <source>
        <dbReference type="SAM" id="MobiDB-lite"/>
    </source>
</evidence>
<dbReference type="EMBL" id="WVTD01000017">
    <property type="protein sequence ID" value="MYL99568.1"/>
    <property type="molecule type" value="Genomic_DNA"/>
</dbReference>
<gene>
    <name evidence="2" type="ORF">GR702_17540</name>
</gene>
<dbReference type="InterPro" id="IPR008767">
    <property type="entry name" value="Phage_SPP1_head-tail_adaptor"/>
</dbReference>
<reference evidence="2 3" key="1">
    <citation type="submission" date="2019-12" db="EMBL/GenBank/DDBJ databases">
        <authorList>
            <person name="Feng G."/>
            <person name="Zhu H."/>
        </authorList>
    </citation>
    <scope>NUCLEOTIDE SEQUENCE [LARGE SCALE GENOMIC DNA]</scope>
    <source>
        <strain evidence="2 3">FGD1</strain>
    </source>
</reference>
<keyword evidence="3" id="KW-1185">Reference proteome</keyword>
<dbReference type="Proteomes" id="UP000465810">
    <property type="component" value="Unassembled WGS sequence"/>
</dbReference>
<proteinExistence type="predicted"/>
<sequence length="80" mass="8628">MALQPLTAGELRSRIRVEAESKVPNGQGGFTSDWSPVVIVWAKKVPLRGDEMTREGDQQGGNPRVPRGPGRQHQGAARPG</sequence>
<accession>A0A7X4GJ29</accession>
<evidence type="ECO:0000313" key="2">
    <source>
        <dbReference type="EMBL" id="MYL99568.1"/>
    </source>
</evidence>
<comment type="caution">
    <text evidence="2">The sequence shown here is derived from an EMBL/GenBank/DDBJ whole genome shotgun (WGS) entry which is preliminary data.</text>
</comment>
<organism evidence="2 3">
    <name type="scientific">Novosphingobium silvae</name>
    <dbReference type="NCBI Taxonomy" id="2692619"/>
    <lineage>
        <taxon>Bacteria</taxon>
        <taxon>Pseudomonadati</taxon>
        <taxon>Pseudomonadota</taxon>
        <taxon>Alphaproteobacteria</taxon>
        <taxon>Sphingomonadales</taxon>
        <taxon>Sphingomonadaceae</taxon>
        <taxon>Novosphingobium</taxon>
    </lineage>
</organism>
<dbReference type="AlphaFoldDB" id="A0A7X4GJ29"/>
<feature type="compositionally biased region" description="Basic and acidic residues" evidence="1">
    <location>
        <begin position="47"/>
        <end position="57"/>
    </location>
</feature>
<protein>
    <submittedName>
        <fullName evidence="2">Head-tail adaptor protein</fullName>
    </submittedName>
</protein>
<feature type="region of interest" description="Disordered" evidence="1">
    <location>
        <begin position="47"/>
        <end position="80"/>
    </location>
</feature>
<dbReference type="Pfam" id="PF05521">
    <property type="entry name" value="Phage_HCP"/>
    <property type="match status" value="1"/>
</dbReference>